<name>A0ABD3EHS8_9LAMI</name>
<dbReference type="Proteomes" id="UP001632038">
    <property type="component" value="Unassembled WGS sequence"/>
</dbReference>
<dbReference type="InterPro" id="IPR002885">
    <property type="entry name" value="PPR_rpt"/>
</dbReference>
<feature type="repeat" description="PPR" evidence="3">
    <location>
        <begin position="613"/>
        <end position="647"/>
    </location>
</feature>
<dbReference type="PROSITE" id="PS51375">
    <property type="entry name" value="PPR"/>
    <property type="match status" value="11"/>
</dbReference>
<feature type="compositionally biased region" description="Basic residues" evidence="4">
    <location>
        <begin position="689"/>
        <end position="699"/>
    </location>
</feature>
<dbReference type="Gene3D" id="1.25.40.10">
    <property type="entry name" value="Tetratricopeptide repeat domain"/>
    <property type="match status" value="6"/>
</dbReference>
<dbReference type="PANTHER" id="PTHR47447:SF28">
    <property type="entry name" value="PENTACOTRIPEPTIDE-REPEAT REGION OF PRORP DOMAIN-CONTAINING PROTEIN"/>
    <property type="match status" value="1"/>
</dbReference>
<feature type="repeat" description="PPR" evidence="3">
    <location>
        <begin position="187"/>
        <end position="221"/>
    </location>
</feature>
<comment type="caution">
    <text evidence="5">The sequence shown here is derived from an EMBL/GenBank/DDBJ whole genome shotgun (WGS) entry which is preliminary data.</text>
</comment>
<evidence type="ECO:0008006" key="7">
    <source>
        <dbReference type="Google" id="ProtNLM"/>
    </source>
</evidence>
<evidence type="ECO:0000313" key="5">
    <source>
        <dbReference type="EMBL" id="KAL3653963.1"/>
    </source>
</evidence>
<organism evidence="5 6">
    <name type="scientific">Castilleja foliolosa</name>
    <dbReference type="NCBI Taxonomy" id="1961234"/>
    <lineage>
        <taxon>Eukaryota</taxon>
        <taxon>Viridiplantae</taxon>
        <taxon>Streptophyta</taxon>
        <taxon>Embryophyta</taxon>
        <taxon>Tracheophyta</taxon>
        <taxon>Spermatophyta</taxon>
        <taxon>Magnoliopsida</taxon>
        <taxon>eudicotyledons</taxon>
        <taxon>Gunneridae</taxon>
        <taxon>Pentapetalae</taxon>
        <taxon>asterids</taxon>
        <taxon>lamiids</taxon>
        <taxon>Lamiales</taxon>
        <taxon>Orobanchaceae</taxon>
        <taxon>Pedicularideae</taxon>
        <taxon>Castillejinae</taxon>
        <taxon>Castilleja</taxon>
    </lineage>
</organism>
<feature type="repeat" description="PPR" evidence="3">
    <location>
        <begin position="151"/>
        <end position="185"/>
    </location>
</feature>
<proteinExistence type="inferred from homology"/>
<reference evidence="6" key="1">
    <citation type="journal article" date="2024" name="IScience">
        <title>Strigolactones Initiate the Formation of Haustorium-like Structures in Castilleja.</title>
        <authorList>
            <person name="Buerger M."/>
            <person name="Peterson D."/>
            <person name="Chory J."/>
        </authorList>
    </citation>
    <scope>NUCLEOTIDE SEQUENCE [LARGE SCALE GENOMIC DNA]</scope>
</reference>
<dbReference type="EMBL" id="JAVIJP010000005">
    <property type="protein sequence ID" value="KAL3653963.1"/>
    <property type="molecule type" value="Genomic_DNA"/>
</dbReference>
<evidence type="ECO:0000256" key="4">
    <source>
        <dbReference type="SAM" id="MobiDB-lite"/>
    </source>
</evidence>
<feature type="repeat" description="PPR" evidence="3">
    <location>
        <begin position="402"/>
        <end position="436"/>
    </location>
</feature>
<evidence type="ECO:0000256" key="2">
    <source>
        <dbReference type="ARBA" id="ARBA00022737"/>
    </source>
</evidence>
<dbReference type="Pfam" id="PF13041">
    <property type="entry name" value="PPR_2"/>
    <property type="match status" value="4"/>
</dbReference>
<feature type="repeat" description="PPR" evidence="3">
    <location>
        <begin position="543"/>
        <end position="577"/>
    </location>
</feature>
<evidence type="ECO:0000313" key="6">
    <source>
        <dbReference type="Proteomes" id="UP001632038"/>
    </source>
</evidence>
<dbReference type="PANTHER" id="PTHR47447">
    <property type="entry name" value="OS03G0856100 PROTEIN"/>
    <property type="match status" value="1"/>
</dbReference>
<gene>
    <name evidence="5" type="ORF">CASFOL_003644</name>
</gene>
<feature type="repeat" description="PPR" evidence="3">
    <location>
        <begin position="222"/>
        <end position="257"/>
    </location>
</feature>
<comment type="similarity">
    <text evidence="1">Belongs to the PPR family. P subfamily.</text>
</comment>
<evidence type="ECO:0000256" key="3">
    <source>
        <dbReference type="PROSITE-ProRule" id="PRU00708"/>
    </source>
</evidence>
<sequence>MKMKAILLRQFIKPSPNCYGSEGKSIFSRHSSLFPLSVFRCFRTKTVSRCNFRAKIQNINMLDDALCVYDSMSRIRPLPSVTQFNRLLSQVVNLEEYSAAIHIFNDINCDLGVSVDDCTMNIAINCYCLSNRVDYGFSILGWFFKLGFVPDVLTYDALLKGLFREKKISEAQGLFRKMVKEELCELSVVTYGTVIDGLCKSGNTPMAIEMLRVMENWSCKPDTDVYNMVIEHICYSRSCVDSALKIFDEMCEKDIPPDEVTFKALISGLCSRSRGRRSEVKMLIKKMIGNEIYTDVFTFNSYIDALCDRGLVDEAKDVLDIMKQQNVKPNGFTYSYFMDECCKQGRLELARDVFYSLRKLDYKFCPHVFGFDKLIRSLCEEGLVDEAKDVVDFIKQRKGVLDVFTYSSLMDGYCLQGRMDEARNVFDSLSGMNVALSIRSYNILIKGYCKKMKIDDAMDIFRKMPRKGVKPDVTTYNTILQGLSCGGRFSDALEIFDELQAVGLNPTFDTYSNILDGLCMNGQFERASLFLDELERREGKCLDITYYNIIIDGLCEAKKHDAAQAFFRNLSAKGVRRDVVTYTIMIKGCFQNGLPEEAKDLLVEMEQTSLLPNETTYNVVVQGFLMRGEYDAASKFLDKMVAKGFSPCSSVFGLMLDSLDIKEHDSPIFKFIRKWAPSTLTREDGSKIWSRKSTKKKKGGNQLYH</sequence>
<dbReference type="Pfam" id="PF01535">
    <property type="entry name" value="PPR"/>
    <property type="match status" value="3"/>
</dbReference>
<keyword evidence="6" id="KW-1185">Reference proteome</keyword>
<feature type="repeat" description="PPR" evidence="3">
    <location>
        <begin position="472"/>
        <end position="506"/>
    </location>
</feature>
<feature type="repeat" description="PPR" evidence="3">
    <location>
        <begin position="437"/>
        <end position="471"/>
    </location>
</feature>
<protein>
    <recommendedName>
        <fullName evidence="7">Pentatricopeptide repeat-containing protein</fullName>
    </recommendedName>
</protein>
<dbReference type="Pfam" id="PF12854">
    <property type="entry name" value="PPR_1"/>
    <property type="match status" value="3"/>
</dbReference>
<accession>A0ABD3EHS8</accession>
<feature type="repeat" description="PPR" evidence="3">
    <location>
        <begin position="578"/>
        <end position="612"/>
    </location>
</feature>
<feature type="repeat" description="PPR" evidence="3">
    <location>
        <begin position="330"/>
        <end position="364"/>
    </location>
</feature>
<dbReference type="NCBIfam" id="TIGR00756">
    <property type="entry name" value="PPR"/>
    <property type="match status" value="11"/>
</dbReference>
<dbReference type="AlphaFoldDB" id="A0ABD3EHS8"/>
<dbReference type="InterPro" id="IPR011990">
    <property type="entry name" value="TPR-like_helical_dom_sf"/>
</dbReference>
<feature type="region of interest" description="Disordered" evidence="4">
    <location>
        <begin position="686"/>
        <end position="705"/>
    </location>
</feature>
<keyword evidence="2" id="KW-0677">Repeat</keyword>
<evidence type="ECO:0000256" key="1">
    <source>
        <dbReference type="ARBA" id="ARBA00007626"/>
    </source>
</evidence>
<feature type="repeat" description="PPR" evidence="3">
    <location>
        <begin position="295"/>
        <end position="329"/>
    </location>
</feature>